<feature type="region of interest" description="Disordered" evidence="1">
    <location>
        <begin position="244"/>
        <end position="320"/>
    </location>
</feature>
<feature type="region of interest" description="Disordered" evidence="1">
    <location>
        <begin position="462"/>
        <end position="487"/>
    </location>
</feature>
<name>A0A8J8P1S4_HALGN</name>
<keyword evidence="3" id="KW-1185">Reference proteome</keyword>
<comment type="caution">
    <text evidence="2">The sequence shown here is derived from an EMBL/GenBank/DDBJ whole genome shotgun (WGS) entry which is preliminary data.</text>
</comment>
<evidence type="ECO:0000256" key="1">
    <source>
        <dbReference type="SAM" id="MobiDB-lite"/>
    </source>
</evidence>
<feature type="compositionally biased region" description="Polar residues" evidence="1">
    <location>
        <begin position="462"/>
        <end position="471"/>
    </location>
</feature>
<accession>A0A8J8P1S4</accession>
<organism evidence="2 3">
    <name type="scientific">Halteria grandinella</name>
    <dbReference type="NCBI Taxonomy" id="5974"/>
    <lineage>
        <taxon>Eukaryota</taxon>
        <taxon>Sar</taxon>
        <taxon>Alveolata</taxon>
        <taxon>Ciliophora</taxon>
        <taxon>Intramacronucleata</taxon>
        <taxon>Spirotrichea</taxon>
        <taxon>Stichotrichia</taxon>
        <taxon>Sporadotrichida</taxon>
        <taxon>Halteriidae</taxon>
        <taxon>Halteria</taxon>
    </lineage>
</organism>
<sequence>MKLEYQSESLNSAPGQAYFRSPESSSTTFKPLPLRQSISGQPQPSLIRFSQPPPVNSISGNGGSLQGYIGIQNHTSQFQNFQPIRKDLLVPTPTYPQIVIKPPNAHNVPNLQGQQIYQSSQSIQNSSLSSQMPQLNNSDLLNTLKSLQQELQIEASSEIFQKIQKYAALAASTAIALQQSMLNVQGSTSPPQMIQQSDKKLESSLENPLNEEVQSQQSLLVKTEEYLSKDQDCVSVEEKMNIDQSQNINQQTQSASANKKQYTMISGSLAVKRPRKKESSTSEESQANKYQNSTESQKMPSKICKIENGSSHSPTNNQCDNLMQENQIQSERGGLDFDFKEVKEEEEESESAKNCANDYKNAQTCADGRGSCGCKCSGMKEGQQLFQQAKMTFEVKQDSQKREDFNNDSDTPFIQQQNQRGGECDNEHRKPRKWDELQKFFSKLPCIKTCLTKYEVSSVGSKNFQSQTQSERQGKANPLTGKPALSADQHPVIGNVAALSIQPTSQLPAQSSKSDQLGLQINRIEDDFKVFSTNQISTADCKLTCDAQKICPELLPNSCDNYMKGACDCTVICKGTLKFLSNFVADSKQVAEIEDLCNIANLTLS</sequence>
<feature type="compositionally biased region" description="Basic and acidic residues" evidence="1">
    <location>
        <begin position="396"/>
        <end position="405"/>
    </location>
</feature>
<protein>
    <submittedName>
        <fullName evidence="2">Uncharacterized protein</fullName>
    </submittedName>
</protein>
<feature type="region of interest" description="Disordered" evidence="1">
    <location>
        <begin position="1"/>
        <end position="43"/>
    </location>
</feature>
<reference evidence="2" key="1">
    <citation type="submission" date="2019-06" db="EMBL/GenBank/DDBJ databases">
        <authorList>
            <person name="Zheng W."/>
        </authorList>
    </citation>
    <scope>NUCLEOTIDE SEQUENCE</scope>
    <source>
        <strain evidence="2">QDHG01</strain>
    </source>
</reference>
<proteinExistence type="predicted"/>
<feature type="compositionally biased region" description="Polar residues" evidence="1">
    <location>
        <begin position="308"/>
        <end position="320"/>
    </location>
</feature>
<feature type="region of interest" description="Disordered" evidence="1">
    <location>
        <begin position="185"/>
        <end position="209"/>
    </location>
</feature>
<feature type="compositionally biased region" description="Polar residues" evidence="1">
    <location>
        <begin position="185"/>
        <end position="196"/>
    </location>
</feature>
<feature type="compositionally biased region" description="Polar residues" evidence="1">
    <location>
        <begin position="408"/>
        <end position="420"/>
    </location>
</feature>
<dbReference type="AlphaFoldDB" id="A0A8J8P1S4"/>
<evidence type="ECO:0000313" key="3">
    <source>
        <dbReference type="Proteomes" id="UP000785679"/>
    </source>
</evidence>
<evidence type="ECO:0000313" key="2">
    <source>
        <dbReference type="EMBL" id="TNV85512.1"/>
    </source>
</evidence>
<dbReference type="EMBL" id="RRYP01001771">
    <property type="protein sequence ID" value="TNV85512.1"/>
    <property type="molecule type" value="Genomic_DNA"/>
</dbReference>
<gene>
    <name evidence="2" type="ORF">FGO68_gene4870</name>
</gene>
<dbReference type="Proteomes" id="UP000785679">
    <property type="component" value="Unassembled WGS sequence"/>
</dbReference>
<feature type="compositionally biased region" description="Polar residues" evidence="1">
    <location>
        <begin position="244"/>
        <end position="266"/>
    </location>
</feature>
<feature type="compositionally biased region" description="Polar residues" evidence="1">
    <location>
        <begin position="282"/>
        <end position="299"/>
    </location>
</feature>
<feature type="compositionally biased region" description="Polar residues" evidence="1">
    <location>
        <begin position="1"/>
        <end position="14"/>
    </location>
</feature>
<feature type="region of interest" description="Disordered" evidence="1">
    <location>
        <begin position="396"/>
        <end position="429"/>
    </location>
</feature>